<organism evidence="1 2">
    <name type="scientific">Phanerochaete sordida</name>
    <dbReference type="NCBI Taxonomy" id="48140"/>
    <lineage>
        <taxon>Eukaryota</taxon>
        <taxon>Fungi</taxon>
        <taxon>Dikarya</taxon>
        <taxon>Basidiomycota</taxon>
        <taxon>Agaricomycotina</taxon>
        <taxon>Agaricomycetes</taxon>
        <taxon>Polyporales</taxon>
        <taxon>Phanerochaetaceae</taxon>
        <taxon>Phanerochaete</taxon>
    </lineage>
</organism>
<dbReference type="OrthoDB" id="2744451at2759"/>
<protein>
    <recommendedName>
        <fullName evidence="3">Protein kinase domain-containing protein</fullName>
    </recommendedName>
</protein>
<evidence type="ECO:0000313" key="1">
    <source>
        <dbReference type="EMBL" id="GJE94569.1"/>
    </source>
</evidence>
<accession>A0A9P3LHD7</accession>
<keyword evidence="2" id="KW-1185">Reference proteome</keyword>
<dbReference type="AlphaFoldDB" id="A0A9P3LHD7"/>
<name>A0A9P3LHD7_9APHY</name>
<dbReference type="SUPFAM" id="SSF56112">
    <property type="entry name" value="Protein kinase-like (PK-like)"/>
    <property type="match status" value="1"/>
</dbReference>
<comment type="caution">
    <text evidence="1">The sequence shown here is derived from an EMBL/GenBank/DDBJ whole genome shotgun (WGS) entry which is preliminary data.</text>
</comment>
<sequence length="335" mass="38462">MTSNAHNPLDVYRTYPEKNPYEIEPPVFNLVPCQAAEEVDTPQLKKACLNIAKRTGINVLQLTYGQYPFLLGELDDEEIETKPEPLSQYQPPPPLSRSILPDDAIFVSQLNKNGNTPIFVVKIGDDERVLKIYPEVDMYSDYRYTDSFDDEDQPVDPKILFAKEKEAYAHLLHAGVCEQRHVPRCYGWVELTPVHIDAIACVAPKLKYCESHDLSHLRKKAAEGRFPKGILLEYFPRAKRLSFKNVSYELSEQAVRSLHAIHAAYVHHGDIENRNVLVLPDDRVVWVDFNASTCTSDPKLTREQLFLEFHKGWNMFYMYELPNQRIGWDGLLGGL</sequence>
<dbReference type="EMBL" id="BPQB01000041">
    <property type="protein sequence ID" value="GJE94569.1"/>
    <property type="molecule type" value="Genomic_DNA"/>
</dbReference>
<gene>
    <name evidence="1" type="ORF">PsYK624_107390</name>
</gene>
<dbReference type="Proteomes" id="UP000703269">
    <property type="component" value="Unassembled WGS sequence"/>
</dbReference>
<evidence type="ECO:0000313" key="2">
    <source>
        <dbReference type="Proteomes" id="UP000703269"/>
    </source>
</evidence>
<dbReference type="InterPro" id="IPR011009">
    <property type="entry name" value="Kinase-like_dom_sf"/>
</dbReference>
<proteinExistence type="predicted"/>
<reference evidence="1 2" key="1">
    <citation type="submission" date="2021-08" db="EMBL/GenBank/DDBJ databases">
        <title>Draft Genome Sequence of Phanerochaete sordida strain YK-624.</title>
        <authorList>
            <person name="Mori T."/>
            <person name="Dohra H."/>
            <person name="Suzuki T."/>
            <person name="Kawagishi H."/>
            <person name="Hirai H."/>
        </authorList>
    </citation>
    <scope>NUCLEOTIDE SEQUENCE [LARGE SCALE GENOMIC DNA]</scope>
    <source>
        <strain evidence="1 2">YK-624</strain>
    </source>
</reference>
<dbReference type="Gene3D" id="1.10.510.10">
    <property type="entry name" value="Transferase(Phosphotransferase) domain 1"/>
    <property type="match status" value="1"/>
</dbReference>
<evidence type="ECO:0008006" key="3">
    <source>
        <dbReference type="Google" id="ProtNLM"/>
    </source>
</evidence>